<dbReference type="KEGG" id="man:A11S_256"/>
<dbReference type="RefSeq" id="WP_015466653.1">
    <property type="nucleotide sequence ID" value="NC_020812.1"/>
</dbReference>
<name>M4VCI7_9BACT</name>
<dbReference type="OrthoDB" id="9828212at2"/>
<sequence>MTKRSIQAMREYRTAFITVLGHLDAEGVPYDKAPRLLGITKREFNKCALAAAAATWDRVVDDLAVMDKSHDPFLIAALVTNMGNVHEVLARFGGDMQSDAGFAPLKVKKQAFENYGYDVVMMALTWVESRGAQMATRFGPWDFVGVLDKCMQCAGLDPANEQLYKDTGFESRAHFEKTYADCVEKAQRVKLETICPTHHHPS</sequence>
<proteinExistence type="predicted"/>
<dbReference type="HOGENOM" id="CLU_1353351_0_0_5"/>
<dbReference type="AlphaFoldDB" id="M4VCI7"/>
<protein>
    <submittedName>
        <fullName evidence="1">Uncharacterized protein</fullName>
    </submittedName>
</protein>
<gene>
    <name evidence="1" type="ORF">A11S_256</name>
</gene>
<reference evidence="1 2" key="1">
    <citation type="journal article" date="2013" name="ISME J.">
        <title>By their genes ye shall know them: genomic signatures of predatory bacteria.</title>
        <authorList>
            <person name="Pasternak Z."/>
            <person name="Pietrokovski S."/>
            <person name="Rotem O."/>
            <person name="Gophna U."/>
            <person name="Lurie-Weinberger M.N."/>
            <person name="Jurkevitch E."/>
        </authorList>
    </citation>
    <scope>NUCLEOTIDE SEQUENCE [LARGE SCALE GENOMIC DNA]</scope>
    <source>
        <strain evidence="1">EPB</strain>
    </source>
</reference>
<dbReference type="STRING" id="349215.A11S_256"/>
<evidence type="ECO:0000313" key="1">
    <source>
        <dbReference type="EMBL" id="AGH97092.1"/>
    </source>
</evidence>
<dbReference type="Proteomes" id="UP000011932">
    <property type="component" value="Chromosome"/>
</dbReference>
<dbReference type="EMBL" id="CP003538">
    <property type="protein sequence ID" value="AGH97092.1"/>
    <property type="molecule type" value="Genomic_DNA"/>
</dbReference>
<evidence type="ECO:0000313" key="2">
    <source>
        <dbReference type="Proteomes" id="UP000011932"/>
    </source>
</evidence>
<accession>M4VCI7</accession>
<organism evidence="1 2">
    <name type="scientific">Micavibrio aeruginosavorus EPB</name>
    <dbReference type="NCBI Taxonomy" id="349215"/>
    <lineage>
        <taxon>Bacteria</taxon>
        <taxon>Pseudomonadati</taxon>
        <taxon>Bdellovibrionota</taxon>
        <taxon>Bdellovibrionia</taxon>
        <taxon>Bdellovibrionales</taxon>
        <taxon>Pseudobdellovibrionaceae</taxon>
        <taxon>Micavibrio</taxon>
    </lineage>
</organism>